<protein>
    <submittedName>
        <fullName evidence="1">Uncharacterized protein</fullName>
    </submittedName>
</protein>
<keyword evidence="2" id="KW-1185">Reference proteome</keyword>
<proteinExistence type="predicted"/>
<dbReference type="EMBL" id="JH668585">
    <property type="protein sequence ID" value="KAG6458469.1"/>
    <property type="molecule type" value="Genomic_DNA"/>
</dbReference>
<sequence length="154" mass="17467">MVIKSNLLCFYGVEGRCLSILLRDKTVDCCRCVETAGAHGGEWVYWRGVSSRRPLGRARVERAGAPRPARMPPHRPQTNFKQRPNYTCFSSMPIIQIFISLSFSINTLGRLVIGWMCSLKLYDRPLPLHSTLMANVISRSCFLSRKTKQRASCT</sequence>
<evidence type="ECO:0000313" key="1">
    <source>
        <dbReference type="EMBL" id="KAG6458469.1"/>
    </source>
</evidence>
<gene>
    <name evidence="1" type="ORF">O3G_MSEX010879</name>
</gene>
<reference evidence="1" key="2">
    <citation type="submission" date="2020-12" db="EMBL/GenBank/DDBJ databases">
        <authorList>
            <person name="Kanost M."/>
        </authorList>
    </citation>
    <scope>NUCLEOTIDE SEQUENCE</scope>
</reference>
<reference evidence="1" key="1">
    <citation type="journal article" date="2016" name="Insect Biochem. Mol. Biol.">
        <title>Multifaceted biological insights from a draft genome sequence of the tobacco hornworm moth, Manduca sexta.</title>
        <authorList>
            <person name="Kanost M.R."/>
            <person name="Arrese E.L."/>
            <person name="Cao X."/>
            <person name="Chen Y.R."/>
            <person name="Chellapilla S."/>
            <person name="Goldsmith M.R."/>
            <person name="Grosse-Wilde E."/>
            <person name="Heckel D.G."/>
            <person name="Herndon N."/>
            <person name="Jiang H."/>
            <person name="Papanicolaou A."/>
            <person name="Qu J."/>
            <person name="Soulages J.L."/>
            <person name="Vogel H."/>
            <person name="Walters J."/>
            <person name="Waterhouse R.M."/>
            <person name="Ahn S.J."/>
            <person name="Almeida F.C."/>
            <person name="An C."/>
            <person name="Aqrawi P."/>
            <person name="Bretschneider A."/>
            <person name="Bryant W.B."/>
            <person name="Bucks S."/>
            <person name="Chao H."/>
            <person name="Chevignon G."/>
            <person name="Christen J.M."/>
            <person name="Clarke D.F."/>
            <person name="Dittmer N.T."/>
            <person name="Ferguson L.C.F."/>
            <person name="Garavelou S."/>
            <person name="Gordon K.H.J."/>
            <person name="Gunaratna R.T."/>
            <person name="Han Y."/>
            <person name="Hauser F."/>
            <person name="He Y."/>
            <person name="Heidel-Fischer H."/>
            <person name="Hirsh A."/>
            <person name="Hu Y."/>
            <person name="Jiang H."/>
            <person name="Kalra D."/>
            <person name="Klinner C."/>
            <person name="Konig C."/>
            <person name="Kovar C."/>
            <person name="Kroll A.R."/>
            <person name="Kuwar S.S."/>
            <person name="Lee S.L."/>
            <person name="Lehman R."/>
            <person name="Li K."/>
            <person name="Li Z."/>
            <person name="Liang H."/>
            <person name="Lovelace S."/>
            <person name="Lu Z."/>
            <person name="Mansfield J.H."/>
            <person name="McCulloch K.J."/>
            <person name="Mathew T."/>
            <person name="Morton B."/>
            <person name="Muzny D.M."/>
            <person name="Neunemann D."/>
            <person name="Ongeri F."/>
            <person name="Pauchet Y."/>
            <person name="Pu L.L."/>
            <person name="Pyrousis I."/>
            <person name="Rao X.J."/>
            <person name="Redding A."/>
            <person name="Roesel C."/>
            <person name="Sanchez-Gracia A."/>
            <person name="Schaack S."/>
            <person name="Shukla A."/>
            <person name="Tetreau G."/>
            <person name="Wang Y."/>
            <person name="Xiong G.H."/>
            <person name="Traut W."/>
            <person name="Walsh T.K."/>
            <person name="Worley K.C."/>
            <person name="Wu D."/>
            <person name="Wu W."/>
            <person name="Wu Y.Q."/>
            <person name="Zhang X."/>
            <person name="Zou Z."/>
            <person name="Zucker H."/>
            <person name="Briscoe A.D."/>
            <person name="Burmester T."/>
            <person name="Clem R.J."/>
            <person name="Feyereisen R."/>
            <person name="Grimmelikhuijzen C.J.P."/>
            <person name="Hamodrakas S.J."/>
            <person name="Hansson B.S."/>
            <person name="Huguet E."/>
            <person name="Jermiin L.S."/>
            <person name="Lan Q."/>
            <person name="Lehman H.K."/>
            <person name="Lorenzen M."/>
            <person name="Merzendorfer H."/>
            <person name="Michalopoulos I."/>
            <person name="Morton D.B."/>
            <person name="Muthukrishnan S."/>
            <person name="Oakeshott J.G."/>
            <person name="Palmer W."/>
            <person name="Park Y."/>
            <person name="Passarelli A.L."/>
            <person name="Rozas J."/>
            <person name="Schwartz L.M."/>
            <person name="Smith W."/>
            <person name="Southgate A."/>
            <person name="Vilcinskas A."/>
            <person name="Vogt R."/>
            <person name="Wang P."/>
            <person name="Werren J."/>
            <person name="Yu X.Q."/>
            <person name="Zhou J.J."/>
            <person name="Brown S.J."/>
            <person name="Scherer S.E."/>
            <person name="Richards S."/>
            <person name="Blissard G.W."/>
        </authorList>
    </citation>
    <scope>NUCLEOTIDE SEQUENCE</scope>
</reference>
<comment type="caution">
    <text evidence="1">The sequence shown here is derived from an EMBL/GenBank/DDBJ whole genome shotgun (WGS) entry which is preliminary data.</text>
</comment>
<dbReference type="AlphaFoldDB" id="A0A921ZK09"/>
<organism evidence="1 2">
    <name type="scientific">Manduca sexta</name>
    <name type="common">Tobacco hawkmoth</name>
    <name type="synonym">Tobacco hornworm</name>
    <dbReference type="NCBI Taxonomy" id="7130"/>
    <lineage>
        <taxon>Eukaryota</taxon>
        <taxon>Metazoa</taxon>
        <taxon>Ecdysozoa</taxon>
        <taxon>Arthropoda</taxon>
        <taxon>Hexapoda</taxon>
        <taxon>Insecta</taxon>
        <taxon>Pterygota</taxon>
        <taxon>Neoptera</taxon>
        <taxon>Endopterygota</taxon>
        <taxon>Lepidoptera</taxon>
        <taxon>Glossata</taxon>
        <taxon>Ditrysia</taxon>
        <taxon>Bombycoidea</taxon>
        <taxon>Sphingidae</taxon>
        <taxon>Sphinginae</taxon>
        <taxon>Sphingini</taxon>
        <taxon>Manduca</taxon>
    </lineage>
</organism>
<name>A0A921ZK09_MANSE</name>
<dbReference type="Proteomes" id="UP000791440">
    <property type="component" value="Unassembled WGS sequence"/>
</dbReference>
<accession>A0A921ZK09</accession>
<evidence type="ECO:0000313" key="2">
    <source>
        <dbReference type="Proteomes" id="UP000791440"/>
    </source>
</evidence>